<keyword evidence="1" id="KW-1133">Transmembrane helix</keyword>
<evidence type="ECO:0000313" key="2">
    <source>
        <dbReference type="EMBL" id="XDG24437.1"/>
    </source>
</evidence>
<proteinExistence type="predicted"/>
<evidence type="ECO:0000256" key="1">
    <source>
        <dbReference type="SAM" id="Phobius"/>
    </source>
</evidence>
<organism evidence="2">
    <name type="scientific">Bird gammacoronavirus LimosaCN24</name>
    <dbReference type="NCBI Taxonomy" id="3237966"/>
    <lineage>
        <taxon>Viruses</taxon>
        <taxon>Riboviria</taxon>
        <taxon>Orthornavirae</taxon>
        <taxon>Pisuviricota</taxon>
        <taxon>Pisoniviricetes</taxon>
        <taxon>Nidovirales</taxon>
        <taxon>Cornidovirineae</taxon>
        <taxon>Coronaviridae</taxon>
        <taxon>Orthocoronavirinae</taxon>
        <taxon>Gammacoronavirus</taxon>
    </lineage>
</organism>
<sequence>MWFLEGGCSNNDWAAAYSVIFWWFCPLMDVVFLHLLVYYLQIEGFVVNNYRLWASG</sequence>
<name>A0AB39AFT7_9GAMC</name>
<keyword evidence="1" id="KW-0472">Membrane</keyword>
<feature type="transmembrane region" description="Helical" evidence="1">
    <location>
        <begin position="20"/>
        <end position="40"/>
    </location>
</feature>
<protein>
    <submittedName>
        <fullName evidence="2">Uncharacterized protein</fullName>
    </submittedName>
</protein>
<dbReference type="EMBL" id="PP845469">
    <property type="protein sequence ID" value="XDG24437.1"/>
    <property type="molecule type" value="Genomic_RNA"/>
</dbReference>
<accession>A0AB39AFT7</accession>
<evidence type="ECO:0000313" key="3">
    <source>
        <dbReference type="EMBL" id="XDG24445.1"/>
    </source>
</evidence>
<keyword evidence="1" id="KW-0812">Transmembrane</keyword>
<reference evidence="2" key="1">
    <citation type="submission" date="2024-05" db="EMBL/GenBank/DDBJ databases">
        <title>Avian Migration-Mediated Cross-Species Transmission and Recombination Shaping the Diversity of Gammacoronaviruses and Deltacoronaviruses.</title>
        <authorList>
            <person name="Han Y."/>
            <person name="Xu P."/>
            <person name="Xu Y."/>
            <person name="Wang Y."/>
            <person name="Hu J."/>
            <person name="Ma M."/>
            <person name="Li Z."/>
            <person name="Bo S."/>
            <person name="Zhao C."/>
            <person name="Ji L."/>
            <person name="Yuan Y."/>
            <person name="Zhao W."/>
            <person name="Wang J."/>
            <person name="Jin Q."/>
            <person name="Wu Z."/>
            <person name="He G."/>
        </authorList>
    </citation>
    <scope>NUCLEOTIDE SEQUENCE</scope>
    <source>
        <strain evidence="2">AvLl-GammaCoV/SH20-SH24</strain>
        <strain evidence="3">AvLl-GammaCoV/SH20-SH26</strain>
    </source>
</reference>
<dbReference type="EMBL" id="PP845470">
    <property type="protein sequence ID" value="XDG24445.1"/>
    <property type="molecule type" value="Genomic_RNA"/>
</dbReference>